<feature type="transmembrane region" description="Helical" evidence="1">
    <location>
        <begin position="25"/>
        <end position="48"/>
    </location>
</feature>
<reference evidence="3" key="1">
    <citation type="submission" date="2017-09" db="EMBL/GenBank/DDBJ databases">
        <title>Depth-based differentiation of microbial function through sediment-hosted aquifers and enrichment of novel symbionts in the deep terrestrial subsurface.</title>
        <authorList>
            <person name="Probst A.J."/>
            <person name="Ladd B."/>
            <person name="Jarett J.K."/>
            <person name="Geller-Mcgrath D.E."/>
            <person name="Sieber C.M.K."/>
            <person name="Emerson J.B."/>
            <person name="Anantharaman K."/>
            <person name="Thomas B.C."/>
            <person name="Malmstrom R."/>
            <person name="Stieglmeier M."/>
            <person name="Klingl A."/>
            <person name="Woyke T."/>
            <person name="Ryan C.M."/>
            <person name="Banfield J.F."/>
        </authorList>
    </citation>
    <scope>NUCLEOTIDE SEQUENCE [LARGE SCALE GENOMIC DNA]</scope>
</reference>
<gene>
    <name evidence="2" type="ORF">COX81_02710</name>
</gene>
<feature type="transmembrane region" description="Helical" evidence="1">
    <location>
        <begin position="141"/>
        <end position="159"/>
    </location>
</feature>
<feature type="transmembrane region" description="Helical" evidence="1">
    <location>
        <begin position="69"/>
        <end position="89"/>
    </location>
</feature>
<proteinExistence type="predicted"/>
<evidence type="ECO:0000313" key="3">
    <source>
        <dbReference type="Proteomes" id="UP000228568"/>
    </source>
</evidence>
<feature type="transmembrane region" description="Helical" evidence="1">
    <location>
        <begin position="271"/>
        <end position="292"/>
    </location>
</feature>
<dbReference type="AlphaFoldDB" id="A0A2M7V7Q3"/>
<organism evidence="2 3">
    <name type="scientific">Candidatus Magasanikbacteria bacterium CG_4_10_14_0_2_um_filter_37_12</name>
    <dbReference type="NCBI Taxonomy" id="1974637"/>
    <lineage>
        <taxon>Bacteria</taxon>
        <taxon>Candidatus Magasanikiibacteriota</taxon>
    </lineage>
</organism>
<protein>
    <submittedName>
        <fullName evidence="2">Uncharacterized protein</fullName>
    </submittedName>
</protein>
<keyword evidence="1" id="KW-0812">Transmembrane</keyword>
<feature type="transmembrane region" description="Helical" evidence="1">
    <location>
        <begin position="109"/>
        <end position="129"/>
    </location>
</feature>
<feature type="non-terminal residue" evidence="2">
    <location>
        <position position="860"/>
    </location>
</feature>
<evidence type="ECO:0000256" key="1">
    <source>
        <dbReference type="SAM" id="Phobius"/>
    </source>
</evidence>
<name>A0A2M7V7Q3_9BACT</name>
<dbReference type="Pfam" id="PF19590">
    <property type="entry name" value="TrbL_3"/>
    <property type="match status" value="1"/>
</dbReference>
<feature type="transmembrane region" description="Helical" evidence="1">
    <location>
        <begin position="165"/>
        <end position="188"/>
    </location>
</feature>
<evidence type="ECO:0000313" key="2">
    <source>
        <dbReference type="EMBL" id="PIZ94772.1"/>
    </source>
</evidence>
<keyword evidence="1" id="KW-1133">Transmembrane helix</keyword>
<accession>A0A2M7V7Q3</accession>
<dbReference type="InterPro" id="IPR045782">
    <property type="entry name" value="TrbL_3"/>
</dbReference>
<dbReference type="EMBL" id="PFPK01000032">
    <property type="protein sequence ID" value="PIZ94772.1"/>
    <property type="molecule type" value="Genomic_DNA"/>
</dbReference>
<dbReference type="Proteomes" id="UP000228568">
    <property type="component" value="Unassembled WGS sequence"/>
</dbReference>
<comment type="caution">
    <text evidence="2">The sequence shown here is derived from an EMBL/GenBank/DDBJ whole genome shotgun (WGS) entry which is preliminary data.</text>
</comment>
<keyword evidence="1" id="KW-0472">Membrane</keyword>
<sequence length="860" mass="94688">MHLGKIKNKAHRLLDKLKLKSKIGYIGYILLGVVVVFFVFGLSTPVLAQGWTYISDGLLNWATRSTLAFARLCIGFTIFALKFFIEIAKYNNYIDVPTVKLGWLMVRDLANMFFVVALLFISFGTILGIEQYEWKKTLVKLIIAAVFINFSNMIAQLFIDVAHVFTITFVNAISATAGGNLINMFNISEVYKMTGEAGEYTGDAVKIELFVAAVAAFALSLVMAVTMAAYLVIMLARMVALWVLIIVSPLAYVLQVIPSTADKAKEYWKEFANYVIAAPMMVFFLWLAFATLSTNNVVKNELNIQMDGNTFDEAEAVLNTSVTNKNEPGKKHALSISEATTWENLAGYLVSIAFLLVGLREVQKLNVEGSGVLPGIKSFATDVAKFATGYGIGKKIFDRGAKRVNEGVEGVSNFVFEGAIEKPLMNFPAIGGKSWVRTGKRIQEFRRHSAGFRKIPFFGKYNEEYQEKLDERVEKTHKMQKDTRMKDMSKTGETGISAIPVKGINWLAGKVGLGVVDGGEREDVIDKKTGEVKLDKDGNKVTRAKRAGIIGLGALTARRNYAEYQEMAAIQMRSPTAKKVREAHNRERLLNEGTEMVVQAEDGMFGEWLEKNHGVSGYKKMSADEKKVHRDAHLGEYRADEGERKKLDKYLGGDINKAKPTMWGLYGKDEGTHMRAKRNAAAYVFQKEKAESMEAKVKADESKAKEAVTVTGPGQSLVEDLADAEVAAGIGAEIVKQFKNAHLEKQFEKALKDARVKASLDDKVLSEMGASNPFIESLRVSNWAKEREGVAGIAKGKLDSLISGATTDRLAFGTGTFTDVKAKRAKQIGNEKFTSLDEGARGDYGTSGVGNALVLTAQSP</sequence>
<feature type="transmembrane region" description="Helical" evidence="1">
    <location>
        <begin position="239"/>
        <end position="259"/>
    </location>
</feature>
<feature type="transmembrane region" description="Helical" evidence="1">
    <location>
        <begin position="209"/>
        <end position="233"/>
    </location>
</feature>